<reference evidence="9" key="1">
    <citation type="submission" date="2018-06" db="EMBL/GenBank/DDBJ databases">
        <authorList>
            <person name="Zhirakovskaya E."/>
        </authorList>
    </citation>
    <scope>NUCLEOTIDE SEQUENCE</scope>
</reference>
<proteinExistence type="predicted"/>
<feature type="transmembrane region" description="Helical" evidence="8">
    <location>
        <begin position="13"/>
        <end position="31"/>
    </location>
</feature>
<dbReference type="InterPro" id="IPR018107">
    <property type="entry name" value="Na-dicarboxylate_symporter_CS"/>
</dbReference>
<keyword evidence="6 8" id="KW-0472">Membrane</keyword>
<dbReference type="GO" id="GO:0016020">
    <property type="term" value="C:membrane"/>
    <property type="evidence" value="ECO:0007669"/>
    <property type="project" value="UniProtKB-SubCell"/>
</dbReference>
<dbReference type="InterPro" id="IPR050746">
    <property type="entry name" value="DAACS"/>
</dbReference>
<feature type="transmembrane region" description="Helical" evidence="8">
    <location>
        <begin position="189"/>
        <end position="206"/>
    </location>
</feature>
<dbReference type="EMBL" id="UOGL01000493">
    <property type="protein sequence ID" value="VAX40916.1"/>
    <property type="molecule type" value="Genomic_DNA"/>
</dbReference>
<dbReference type="PROSITE" id="PS00714">
    <property type="entry name" value="NA_DICARBOXYL_SYMP_2"/>
    <property type="match status" value="1"/>
</dbReference>
<gene>
    <name evidence="9" type="ORF">MNBD_PLANCTO02-2269</name>
</gene>
<feature type="transmembrane region" description="Helical" evidence="8">
    <location>
        <begin position="398"/>
        <end position="424"/>
    </location>
</feature>
<feature type="transmembrane region" description="Helical" evidence="8">
    <location>
        <begin position="82"/>
        <end position="103"/>
    </location>
</feature>
<evidence type="ECO:0000256" key="6">
    <source>
        <dbReference type="ARBA" id="ARBA00023136"/>
    </source>
</evidence>
<evidence type="ECO:0000256" key="5">
    <source>
        <dbReference type="ARBA" id="ARBA00022989"/>
    </source>
</evidence>
<keyword evidence="7" id="KW-0325">Glycoprotein</keyword>
<feature type="transmembrane region" description="Helical" evidence="8">
    <location>
        <begin position="43"/>
        <end position="62"/>
    </location>
</feature>
<dbReference type="InterPro" id="IPR001991">
    <property type="entry name" value="Na-dicarboxylate_symporter"/>
</dbReference>
<dbReference type="SUPFAM" id="SSF118215">
    <property type="entry name" value="Proton glutamate symport protein"/>
    <property type="match status" value="1"/>
</dbReference>
<sequence length="451" mass="48091">MSSTNQPKHSNKLTIWICIGIVAAILFAKVAPQTAMQFKIGGTIFLTLLKMLVVPLVISSVMSGILGMGDIRKLGIPGGAAVGYYLVTTLMAVVLGVVVVNVIQPGKGMDGKKEIAAAVESNEKLNLKKNATVLRKKLSEETGLTEEEVGAAFPELKIKPKPTINDILKNMVLMVFTDNLLKSASETNLLPLIVFSMVFAGMLTTMGERVDNITRLIEQANHALMAFVMLLMKVAPLGIFCLVTHQFGKAFANENVMEILAKLGKYVAAVSIGLTIHGLVTLPLIYWIFTRKNPYRYLWDISQAMLTAVSTGSSTATLPVTLECVTENAGVSQKSADFVLPLGATINMDGTALYEAVAVIFIAQALGISLSMEEQIVIVLTATIAAIGAAGIPEAGLFTMVIVLNAVGLPIEATALILVVDWFLDRLRTSVNVFGDAVGAAVVEKTLPAET</sequence>
<feature type="transmembrane region" description="Helical" evidence="8">
    <location>
        <begin position="226"/>
        <end position="245"/>
    </location>
</feature>
<feature type="transmembrane region" description="Helical" evidence="8">
    <location>
        <begin position="351"/>
        <end position="369"/>
    </location>
</feature>
<feature type="transmembrane region" description="Helical" evidence="8">
    <location>
        <begin position="376"/>
        <end position="392"/>
    </location>
</feature>
<evidence type="ECO:0000313" key="9">
    <source>
        <dbReference type="EMBL" id="VAX40916.1"/>
    </source>
</evidence>
<comment type="subcellular location">
    <subcellularLocation>
        <location evidence="1">Membrane</location>
        <topology evidence="1">Multi-pass membrane protein</topology>
    </subcellularLocation>
</comment>
<evidence type="ECO:0000256" key="2">
    <source>
        <dbReference type="ARBA" id="ARBA00022448"/>
    </source>
</evidence>
<feature type="transmembrane region" description="Helical" evidence="8">
    <location>
        <begin position="266"/>
        <end position="289"/>
    </location>
</feature>
<evidence type="ECO:0000256" key="8">
    <source>
        <dbReference type="SAM" id="Phobius"/>
    </source>
</evidence>
<evidence type="ECO:0000256" key="4">
    <source>
        <dbReference type="ARBA" id="ARBA00022847"/>
    </source>
</evidence>
<name>A0A3B1DDK8_9ZZZZ</name>
<dbReference type="PANTHER" id="PTHR11958:SF63">
    <property type="entry name" value="AMINO ACID TRANSPORTER"/>
    <property type="match status" value="1"/>
</dbReference>
<protein>
    <submittedName>
        <fullName evidence="9">Proton/glutamate symport protein @ Sodium/glutamate symport protein</fullName>
    </submittedName>
</protein>
<accession>A0A3B1DDK8</accession>
<evidence type="ECO:0000256" key="1">
    <source>
        <dbReference type="ARBA" id="ARBA00004141"/>
    </source>
</evidence>
<dbReference type="AlphaFoldDB" id="A0A3B1DDK8"/>
<keyword evidence="2" id="KW-0813">Transport</keyword>
<dbReference type="PANTHER" id="PTHR11958">
    <property type="entry name" value="SODIUM/DICARBOXYLATE SYMPORTER-RELATED"/>
    <property type="match status" value="1"/>
</dbReference>
<organism evidence="9">
    <name type="scientific">hydrothermal vent metagenome</name>
    <dbReference type="NCBI Taxonomy" id="652676"/>
    <lineage>
        <taxon>unclassified sequences</taxon>
        <taxon>metagenomes</taxon>
        <taxon>ecological metagenomes</taxon>
    </lineage>
</organism>
<dbReference type="InterPro" id="IPR036458">
    <property type="entry name" value="Na:dicarbo_symporter_sf"/>
</dbReference>
<dbReference type="PRINTS" id="PR00173">
    <property type="entry name" value="EDTRNSPORT"/>
</dbReference>
<dbReference type="GO" id="GO:0015293">
    <property type="term" value="F:symporter activity"/>
    <property type="evidence" value="ECO:0007669"/>
    <property type="project" value="UniProtKB-KW"/>
</dbReference>
<keyword evidence="5 8" id="KW-1133">Transmembrane helix</keyword>
<dbReference type="GO" id="GO:1902475">
    <property type="term" value="P:L-alpha-amino acid transmembrane transport"/>
    <property type="evidence" value="ECO:0007669"/>
    <property type="project" value="UniProtKB-ARBA"/>
</dbReference>
<evidence type="ECO:0000256" key="3">
    <source>
        <dbReference type="ARBA" id="ARBA00022692"/>
    </source>
</evidence>
<evidence type="ECO:0000256" key="7">
    <source>
        <dbReference type="ARBA" id="ARBA00023180"/>
    </source>
</evidence>
<dbReference type="Pfam" id="PF00375">
    <property type="entry name" value="SDF"/>
    <property type="match status" value="1"/>
</dbReference>
<keyword evidence="3 8" id="KW-0812">Transmembrane</keyword>
<dbReference type="Gene3D" id="1.10.3860.10">
    <property type="entry name" value="Sodium:dicarboxylate symporter"/>
    <property type="match status" value="1"/>
</dbReference>
<keyword evidence="4" id="KW-0769">Symport</keyword>